<dbReference type="EMBL" id="BTGC01000003">
    <property type="protein sequence ID" value="GMM50131.1"/>
    <property type="molecule type" value="Genomic_DNA"/>
</dbReference>
<dbReference type="AlphaFoldDB" id="A0AAV5REX3"/>
<keyword evidence="1" id="KW-0472">Membrane</keyword>
<feature type="transmembrane region" description="Helical" evidence="1">
    <location>
        <begin position="60"/>
        <end position="79"/>
    </location>
</feature>
<keyword evidence="1" id="KW-0812">Transmembrane</keyword>
<reference evidence="2 3" key="1">
    <citation type="journal article" date="2023" name="Elife">
        <title>Identification of key yeast species and microbe-microbe interactions impacting larval growth of Drosophila in the wild.</title>
        <authorList>
            <person name="Mure A."/>
            <person name="Sugiura Y."/>
            <person name="Maeda R."/>
            <person name="Honda K."/>
            <person name="Sakurai N."/>
            <person name="Takahashi Y."/>
            <person name="Watada M."/>
            <person name="Katoh T."/>
            <person name="Gotoh A."/>
            <person name="Gotoh Y."/>
            <person name="Taniguchi I."/>
            <person name="Nakamura K."/>
            <person name="Hayashi T."/>
            <person name="Katayama T."/>
            <person name="Uemura T."/>
            <person name="Hattori Y."/>
        </authorList>
    </citation>
    <scope>NUCLEOTIDE SEQUENCE [LARGE SCALE GENOMIC DNA]</scope>
    <source>
        <strain evidence="2 3">SB-73</strain>
    </source>
</reference>
<evidence type="ECO:0000256" key="1">
    <source>
        <dbReference type="SAM" id="Phobius"/>
    </source>
</evidence>
<keyword evidence="1" id="KW-1133">Transmembrane helix</keyword>
<name>A0AAV5REX3_STABA</name>
<evidence type="ECO:0000313" key="2">
    <source>
        <dbReference type="EMBL" id="GMM50131.1"/>
    </source>
</evidence>
<keyword evidence="3" id="KW-1185">Reference proteome</keyword>
<dbReference type="Proteomes" id="UP001362899">
    <property type="component" value="Unassembled WGS sequence"/>
</dbReference>
<protein>
    <submittedName>
        <fullName evidence="2">Uncharacterized protein</fullName>
    </submittedName>
</protein>
<gene>
    <name evidence="2" type="ORF">DASB73_010890</name>
</gene>
<accession>A0AAV5REX3</accession>
<proteinExistence type="predicted"/>
<evidence type="ECO:0000313" key="3">
    <source>
        <dbReference type="Proteomes" id="UP001362899"/>
    </source>
</evidence>
<sequence>MAISLPKLGPDAALKVANLESEGYRYEGKTENMLVFSRPTGPWSRSVQDRNNAVRRTAKLFVMSVVGVFLVIEVPYLYLSW</sequence>
<organism evidence="2 3">
    <name type="scientific">Starmerella bacillaris</name>
    <name type="common">Yeast</name>
    <name type="synonym">Candida zemplinina</name>
    <dbReference type="NCBI Taxonomy" id="1247836"/>
    <lineage>
        <taxon>Eukaryota</taxon>
        <taxon>Fungi</taxon>
        <taxon>Dikarya</taxon>
        <taxon>Ascomycota</taxon>
        <taxon>Saccharomycotina</taxon>
        <taxon>Dipodascomycetes</taxon>
        <taxon>Dipodascales</taxon>
        <taxon>Trichomonascaceae</taxon>
        <taxon>Starmerella</taxon>
    </lineage>
</organism>
<comment type="caution">
    <text evidence="2">The sequence shown here is derived from an EMBL/GenBank/DDBJ whole genome shotgun (WGS) entry which is preliminary data.</text>
</comment>